<dbReference type="GO" id="GO:0005524">
    <property type="term" value="F:ATP binding"/>
    <property type="evidence" value="ECO:0007669"/>
    <property type="project" value="UniProtKB-KW"/>
</dbReference>
<dbReference type="InterPro" id="IPR014729">
    <property type="entry name" value="Rossmann-like_a/b/a_fold"/>
</dbReference>
<evidence type="ECO:0000256" key="6">
    <source>
        <dbReference type="ARBA" id="ARBA00022741"/>
    </source>
</evidence>
<keyword evidence="6 10" id="KW-0547">Nucleotide-binding</keyword>
<dbReference type="SUPFAM" id="SSF52374">
    <property type="entry name" value="Nucleotidylyl transferase"/>
    <property type="match status" value="1"/>
</dbReference>
<dbReference type="OrthoDB" id="5295945at2"/>
<evidence type="ECO:0000256" key="5">
    <source>
        <dbReference type="ARBA" id="ARBA00022695"/>
    </source>
</evidence>
<evidence type="ECO:0000256" key="10">
    <source>
        <dbReference type="HAMAP-Rule" id="MF_00244"/>
    </source>
</evidence>
<dbReference type="InterPro" id="IPR005248">
    <property type="entry name" value="NadD/NMNAT"/>
</dbReference>
<comment type="function">
    <text evidence="1 10">Catalyzes the reversible adenylation of nicotinate mononucleotide (NaMN) to nicotinic acid adenine dinucleotide (NaAD).</text>
</comment>
<reference evidence="12 13" key="1">
    <citation type="journal article" date="2009" name="Int. J. Syst. Evol. Microbiol.">
        <title>Paenibacillus contaminans sp. nov., isolated from a contaminated laboratory plate.</title>
        <authorList>
            <person name="Chou J.H."/>
            <person name="Lee J.H."/>
            <person name="Lin M.C."/>
            <person name="Chang P.S."/>
            <person name="Arun A.B."/>
            <person name="Young C.C."/>
            <person name="Chen W.M."/>
        </authorList>
    </citation>
    <scope>NUCLEOTIDE SEQUENCE [LARGE SCALE GENOMIC DNA]</scope>
    <source>
        <strain evidence="12 13">CKOBP-6</strain>
    </source>
</reference>
<evidence type="ECO:0000313" key="13">
    <source>
        <dbReference type="Proteomes" id="UP000250369"/>
    </source>
</evidence>
<keyword evidence="4 10" id="KW-0808">Transferase</keyword>
<comment type="pathway">
    <text evidence="2 10">Cofactor biosynthesis; NAD(+) biosynthesis; deamido-NAD(+) from nicotinate D-ribonucleotide: step 1/1.</text>
</comment>
<keyword evidence="7 10" id="KW-0067">ATP-binding</keyword>
<keyword evidence="13" id="KW-1185">Reference proteome</keyword>
<comment type="catalytic activity">
    <reaction evidence="9 10">
        <text>nicotinate beta-D-ribonucleotide + ATP + H(+) = deamido-NAD(+) + diphosphate</text>
        <dbReference type="Rhea" id="RHEA:22860"/>
        <dbReference type="ChEBI" id="CHEBI:15378"/>
        <dbReference type="ChEBI" id="CHEBI:30616"/>
        <dbReference type="ChEBI" id="CHEBI:33019"/>
        <dbReference type="ChEBI" id="CHEBI:57502"/>
        <dbReference type="ChEBI" id="CHEBI:58437"/>
        <dbReference type="EC" id="2.7.7.18"/>
    </reaction>
</comment>
<keyword evidence="5 10" id="KW-0548">Nucleotidyltransferase</keyword>
<protein>
    <recommendedName>
        <fullName evidence="10">Probable nicotinate-nucleotide adenylyltransferase</fullName>
        <ecNumber evidence="10">2.7.7.18</ecNumber>
    </recommendedName>
    <alternativeName>
        <fullName evidence="10">Deamido-NAD(+) diphosphorylase</fullName>
    </alternativeName>
    <alternativeName>
        <fullName evidence="10">Deamido-NAD(+) pyrophosphorylase</fullName>
    </alternativeName>
    <alternativeName>
        <fullName evidence="10">Nicotinate mononucleotide adenylyltransferase</fullName>
        <shortName evidence="10">NaMN adenylyltransferase</shortName>
    </alternativeName>
</protein>
<comment type="caution">
    <text evidence="12">The sequence shown here is derived from an EMBL/GenBank/DDBJ whole genome shotgun (WGS) entry which is preliminary data.</text>
</comment>
<dbReference type="PANTHER" id="PTHR39321:SF3">
    <property type="entry name" value="PHOSPHOPANTETHEINE ADENYLYLTRANSFERASE"/>
    <property type="match status" value="1"/>
</dbReference>
<dbReference type="UniPathway" id="UPA00253">
    <property type="reaction ID" value="UER00332"/>
</dbReference>
<dbReference type="InterPro" id="IPR004821">
    <property type="entry name" value="Cyt_trans-like"/>
</dbReference>
<evidence type="ECO:0000256" key="4">
    <source>
        <dbReference type="ARBA" id="ARBA00022679"/>
    </source>
</evidence>
<evidence type="ECO:0000259" key="11">
    <source>
        <dbReference type="Pfam" id="PF01467"/>
    </source>
</evidence>
<dbReference type="NCBIfam" id="TIGR00482">
    <property type="entry name" value="nicotinate (nicotinamide) nucleotide adenylyltransferase"/>
    <property type="match status" value="1"/>
</dbReference>
<evidence type="ECO:0000256" key="8">
    <source>
        <dbReference type="ARBA" id="ARBA00023027"/>
    </source>
</evidence>
<evidence type="ECO:0000256" key="9">
    <source>
        <dbReference type="ARBA" id="ARBA00048721"/>
    </source>
</evidence>
<dbReference type="RefSeq" id="WP_113030141.1">
    <property type="nucleotide sequence ID" value="NZ_QMFB01000003.1"/>
</dbReference>
<dbReference type="NCBIfam" id="NF000841">
    <property type="entry name" value="PRK00071.1-4"/>
    <property type="match status" value="1"/>
</dbReference>
<keyword evidence="8 10" id="KW-0520">NAD</keyword>
<dbReference type="AlphaFoldDB" id="A0A329MQP4"/>
<organism evidence="12 13">
    <name type="scientific">Paenibacillus contaminans</name>
    <dbReference type="NCBI Taxonomy" id="450362"/>
    <lineage>
        <taxon>Bacteria</taxon>
        <taxon>Bacillati</taxon>
        <taxon>Bacillota</taxon>
        <taxon>Bacilli</taxon>
        <taxon>Bacillales</taxon>
        <taxon>Paenibacillaceae</taxon>
        <taxon>Paenibacillus</taxon>
    </lineage>
</organism>
<dbReference type="PANTHER" id="PTHR39321">
    <property type="entry name" value="NICOTINATE-NUCLEOTIDE ADENYLYLTRANSFERASE-RELATED"/>
    <property type="match status" value="1"/>
</dbReference>
<feature type="domain" description="Cytidyltransferase-like" evidence="11">
    <location>
        <begin position="5"/>
        <end position="168"/>
    </location>
</feature>
<dbReference type="EC" id="2.7.7.18" evidence="10"/>
<dbReference type="Proteomes" id="UP000250369">
    <property type="component" value="Unassembled WGS sequence"/>
</dbReference>
<keyword evidence="3 10" id="KW-0662">Pyridine nucleotide biosynthesis</keyword>
<dbReference type="NCBIfam" id="TIGR00125">
    <property type="entry name" value="cyt_tran_rel"/>
    <property type="match status" value="1"/>
</dbReference>
<evidence type="ECO:0000313" key="12">
    <source>
        <dbReference type="EMBL" id="RAV21830.1"/>
    </source>
</evidence>
<evidence type="ECO:0000256" key="7">
    <source>
        <dbReference type="ARBA" id="ARBA00022840"/>
    </source>
</evidence>
<dbReference type="EMBL" id="QMFB01000003">
    <property type="protein sequence ID" value="RAV21830.1"/>
    <property type="molecule type" value="Genomic_DNA"/>
</dbReference>
<dbReference type="GO" id="GO:0009435">
    <property type="term" value="P:NAD+ biosynthetic process"/>
    <property type="evidence" value="ECO:0007669"/>
    <property type="project" value="UniProtKB-UniRule"/>
</dbReference>
<proteinExistence type="inferred from homology"/>
<dbReference type="GO" id="GO:0004515">
    <property type="term" value="F:nicotinate-nucleotide adenylyltransferase activity"/>
    <property type="evidence" value="ECO:0007669"/>
    <property type="project" value="UniProtKB-UniRule"/>
</dbReference>
<gene>
    <name evidence="10 12" type="primary">nadD</name>
    <name evidence="12" type="ORF">DQG23_07160</name>
</gene>
<sequence>MKVGIMGGTFDPIHLGHLIAAEEARAGAGLDEVWFMPSNVPPHKTNAPKASPSDRLAMVRLAIEGHPSFRTTDIELTLGGTSYTSETMAALGGMHPDVSFSYIIGADMVMFLPNWHHIDALARQIGFIGLQRPGYDLQPELLPDNLRKRVTLVSMTPVDISSTEIRKRKREGRTIRYLVPEPVRAYIERNGLYGS</sequence>
<dbReference type="HAMAP" id="MF_00244">
    <property type="entry name" value="NaMN_adenylyltr"/>
    <property type="match status" value="1"/>
</dbReference>
<dbReference type="Gene3D" id="3.40.50.620">
    <property type="entry name" value="HUPs"/>
    <property type="match status" value="1"/>
</dbReference>
<dbReference type="NCBIfam" id="NF000840">
    <property type="entry name" value="PRK00071.1-3"/>
    <property type="match status" value="1"/>
</dbReference>
<dbReference type="Pfam" id="PF01467">
    <property type="entry name" value="CTP_transf_like"/>
    <property type="match status" value="1"/>
</dbReference>
<evidence type="ECO:0000256" key="1">
    <source>
        <dbReference type="ARBA" id="ARBA00002324"/>
    </source>
</evidence>
<dbReference type="CDD" id="cd02165">
    <property type="entry name" value="NMNAT"/>
    <property type="match status" value="1"/>
</dbReference>
<name>A0A329MQP4_9BACL</name>
<accession>A0A329MQP4</accession>
<evidence type="ECO:0000256" key="3">
    <source>
        <dbReference type="ARBA" id="ARBA00022642"/>
    </source>
</evidence>
<comment type="similarity">
    <text evidence="10">Belongs to the NadD family.</text>
</comment>
<evidence type="ECO:0000256" key="2">
    <source>
        <dbReference type="ARBA" id="ARBA00005019"/>
    </source>
</evidence>